<feature type="domain" description="ABC transporter" evidence="8">
    <location>
        <begin position="332"/>
        <end position="565"/>
    </location>
</feature>
<dbReference type="PROSITE" id="PS50893">
    <property type="entry name" value="ABC_TRANSPORTER_2"/>
    <property type="match status" value="1"/>
</dbReference>
<feature type="transmembrane region" description="Helical" evidence="7">
    <location>
        <begin position="158"/>
        <end position="180"/>
    </location>
</feature>
<keyword evidence="11" id="KW-1185">Reference proteome</keyword>
<keyword evidence="6 7" id="KW-0472">Membrane</keyword>
<dbReference type="InterPro" id="IPR003439">
    <property type="entry name" value="ABC_transporter-like_ATP-bd"/>
</dbReference>
<reference evidence="11" key="1">
    <citation type="submission" date="2023-06" db="EMBL/GenBank/DDBJ databases">
        <title>Identification and characterization of horizontal gene transfer across gut microbiota members of farm animals based on homology search.</title>
        <authorList>
            <person name="Zeman M."/>
            <person name="Kubasova T."/>
            <person name="Jahodarova E."/>
            <person name="Nykrynova M."/>
            <person name="Rychlik I."/>
        </authorList>
    </citation>
    <scope>NUCLEOTIDE SEQUENCE [LARGE SCALE GENOMIC DNA]</scope>
    <source>
        <strain evidence="11">154_Feed</strain>
    </source>
</reference>
<dbReference type="Pfam" id="PF00005">
    <property type="entry name" value="ABC_tran"/>
    <property type="match status" value="1"/>
</dbReference>
<evidence type="ECO:0000256" key="2">
    <source>
        <dbReference type="ARBA" id="ARBA00022692"/>
    </source>
</evidence>
<evidence type="ECO:0000259" key="9">
    <source>
        <dbReference type="PROSITE" id="PS50929"/>
    </source>
</evidence>
<feature type="transmembrane region" description="Helical" evidence="7">
    <location>
        <begin position="54"/>
        <end position="72"/>
    </location>
</feature>
<evidence type="ECO:0000259" key="8">
    <source>
        <dbReference type="PROSITE" id="PS50893"/>
    </source>
</evidence>
<dbReference type="Gene3D" id="3.40.50.300">
    <property type="entry name" value="P-loop containing nucleotide triphosphate hydrolases"/>
    <property type="match status" value="1"/>
</dbReference>
<proteinExistence type="predicted"/>
<organism evidence="10 11">
    <name type="scientific">Enorma phocaeensis</name>
    <dbReference type="NCBI Taxonomy" id="1871019"/>
    <lineage>
        <taxon>Bacteria</taxon>
        <taxon>Bacillati</taxon>
        <taxon>Actinomycetota</taxon>
        <taxon>Coriobacteriia</taxon>
        <taxon>Coriobacteriales</taxon>
        <taxon>Coriobacteriaceae</taxon>
        <taxon>Enorma</taxon>
    </lineage>
</organism>
<keyword evidence="2 7" id="KW-0812">Transmembrane</keyword>
<reference evidence="10 11" key="2">
    <citation type="submission" date="2023-06" db="EMBL/GenBank/DDBJ databases">
        <authorList>
            <person name="Zeman M."/>
            <person name="Kubasova T."/>
            <person name="Jahodarova E."/>
            <person name="Nykrynova M."/>
            <person name="Rychlik I."/>
        </authorList>
    </citation>
    <scope>NUCLEOTIDE SEQUENCE [LARGE SCALE GENOMIC DNA]</scope>
    <source>
        <strain evidence="10 11">154_Feed</strain>
    </source>
</reference>
<comment type="subcellular location">
    <subcellularLocation>
        <location evidence="1">Cell membrane</location>
        <topology evidence="1">Multi-pass membrane protein</topology>
    </subcellularLocation>
</comment>
<evidence type="ECO:0000256" key="4">
    <source>
        <dbReference type="ARBA" id="ARBA00022840"/>
    </source>
</evidence>
<dbReference type="GO" id="GO:0005524">
    <property type="term" value="F:ATP binding"/>
    <property type="evidence" value="ECO:0007669"/>
    <property type="project" value="UniProtKB-KW"/>
</dbReference>
<dbReference type="InterPro" id="IPR011527">
    <property type="entry name" value="ABC1_TM_dom"/>
</dbReference>
<gene>
    <name evidence="10" type="ORF">QUW28_01925</name>
</gene>
<dbReference type="CDD" id="cd18781">
    <property type="entry name" value="ABC_6TM_AarD_CydDC_like"/>
    <property type="match status" value="1"/>
</dbReference>
<dbReference type="EMBL" id="JAUDDZ010000002">
    <property type="protein sequence ID" value="MDM8274260.1"/>
    <property type="molecule type" value="Genomic_DNA"/>
</dbReference>
<comment type="caution">
    <text evidence="10">The sequence shown here is derived from an EMBL/GenBank/DDBJ whole genome shotgun (WGS) entry which is preliminary data.</text>
</comment>
<dbReference type="SUPFAM" id="SSF90123">
    <property type="entry name" value="ABC transporter transmembrane region"/>
    <property type="match status" value="1"/>
</dbReference>
<dbReference type="Pfam" id="PF00664">
    <property type="entry name" value="ABC_membrane"/>
    <property type="match status" value="1"/>
</dbReference>
<dbReference type="SUPFAM" id="SSF52540">
    <property type="entry name" value="P-loop containing nucleoside triphosphate hydrolases"/>
    <property type="match status" value="1"/>
</dbReference>
<dbReference type="PROSITE" id="PS50929">
    <property type="entry name" value="ABC_TM1F"/>
    <property type="match status" value="1"/>
</dbReference>
<dbReference type="SMART" id="SM00382">
    <property type="entry name" value="AAA"/>
    <property type="match status" value="1"/>
</dbReference>
<dbReference type="RefSeq" id="WP_289544114.1">
    <property type="nucleotide sequence ID" value="NZ_JAUDDZ010000002.1"/>
</dbReference>
<feature type="domain" description="ABC transmembrane type-1" evidence="9">
    <location>
        <begin position="21"/>
        <end position="301"/>
    </location>
</feature>
<dbReference type="InterPro" id="IPR036640">
    <property type="entry name" value="ABC1_TM_sf"/>
</dbReference>
<name>A0ABT7V6Y9_9ACTN</name>
<dbReference type="Gene3D" id="1.20.1560.10">
    <property type="entry name" value="ABC transporter type 1, transmembrane domain"/>
    <property type="match status" value="1"/>
</dbReference>
<evidence type="ECO:0000313" key="10">
    <source>
        <dbReference type="EMBL" id="MDM8274260.1"/>
    </source>
</evidence>
<feature type="transmembrane region" description="Helical" evidence="7">
    <location>
        <begin position="21"/>
        <end position="42"/>
    </location>
</feature>
<evidence type="ECO:0000256" key="6">
    <source>
        <dbReference type="ARBA" id="ARBA00023136"/>
    </source>
</evidence>
<keyword evidence="4 10" id="KW-0067">ATP-binding</keyword>
<dbReference type="InterPro" id="IPR017871">
    <property type="entry name" value="ABC_transporter-like_CS"/>
</dbReference>
<dbReference type="InterPro" id="IPR003593">
    <property type="entry name" value="AAA+_ATPase"/>
</dbReference>
<dbReference type="PANTHER" id="PTHR24221:SF654">
    <property type="entry name" value="ATP-BINDING CASSETTE SUB-FAMILY B MEMBER 6"/>
    <property type="match status" value="1"/>
</dbReference>
<sequence length="574" mass="61081">MVNGRLVRLGRSQMGHVLAQVAFQWIALAANIALVMGVAELVRAFVEGRFGSTHGAGSVLGALVCLAVRFAATRAAAVMGSRSSRGIKDVLRRALYDKLLALGPSYAQHISTSEVVQVAGEGIEQVETYFGLYLPQLLYALAAPITLFAVVAPMSLPVALGLVACVPLIPLAIAAVQAIAKRLLASYWSQYAELGDSFLENLQGLGTLKVYEADGFKAQQMDEEAEAFRRVTMRVLTMQLNSIIVMDLVAYGGAALGIFLAVGELAAGRLGLSEAFAIVVLSSEFFIPMRTLGSYFHTAMNGSAAADRIFAMLDLPEPKAGMRRLHGRSNPIDVRGLSFCYVPGRSVLRDVSLHIEPGSLVGITGASGSGKSTLAAMLAGRLEGYSGSVEIGGCQVRDIDPGSLAEHVVVVPTAGHLFCGTLRENLLMGDAHATDERLYRALAQARADEFVRAAGGLDMRIAEGAQNLSGGQRQRLCIARALLTRAETLVFDEASSNVDVESEEAIAALIRELAGERTVVVVSHRLANLVQADCIHVFEDGRLVESGTHGELVVAGGPYEGLWRAQHELEEGVR</sequence>
<dbReference type="PROSITE" id="PS00211">
    <property type="entry name" value="ABC_TRANSPORTER_1"/>
    <property type="match status" value="1"/>
</dbReference>
<evidence type="ECO:0000256" key="3">
    <source>
        <dbReference type="ARBA" id="ARBA00022741"/>
    </source>
</evidence>
<protein>
    <submittedName>
        <fullName evidence="10">ABC transporter ATP-binding protein/permease</fullName>
    </submittedName>
</protein>
<dbReference type="Proteomes" id="UP001529421">
    <property type="component" value="Unassembled WGS sequence"/>
</dbReference>
<dbReference type="InterPro" id="IPR039421">
    <property type="entry name" value="Type_1_exporter"/>
</dbReference>
<keyword evidence="3" id="KW-0547">Nucleotide-binding</keyword>
<keyword evidence="5 7" id="KW-1133">Transmembrane helix</keyword>
<evidence type="ECO:0000256" key="5">
    <source>
        <dbReference type="ARBA" id="ARBA00022989"/>
    </source>
</evidence>
<evidence type="ECO:0000313" key="11">
    <source>
        <dbReference type="Proteomes" id="UP001529421"/>
    </source>
</evidence>
<accession>A0ABT7V6Y9</accession>
<feature type="transmembrane region" description="Helical" evidence="7">
    <location>
        <begin position="132"/>
        <end position="152"/>
    </location>
</feature>
<evidence type="ECO:0000256" key="1">
    <source>
        <dbReference type="ARBA" id="ARBA00004651"/>
    </source>
</evidence>
<feature type="transmembrane region" description="Helical" evidence="7">
    <location>
        <begin position="240"/>
        <end position="262"/>
    </location>
</feature>
<dbReference type="InterPro" id="IPR027417">
    <property type="entry name" value="P-loop_NTPase"/>
</dbReference>
<dbReference type="PANTHER" id="PTHR24221">
    <property type="entry name" value="ATP-BINDING CASSETTE SUB-FAMILY B"/>
    <property type="match status" value="1"/>
</dbReference>
<evidence type="ECO:0000256" key="7">
    <source>
        <dbReference type="SAM" id="Phobius"/>
    </source>
</evidence>